<protein>
    <recommendedName>
        <fullName evidence="4">Peptidoglycan binding-like domain-containing protein</fullName>
    </recommendedName>
</protein>
<dbReference type="SUPFAM" id="SSF47090">
    <property type="entry name" value="PGBD-like"/>
    <property type="match status" value="1"/>
</dbReference>
<feature type="signal peptide" evidence="1">
    <location>
        <begin position="1"/>
        <end position="32"/>
    </location>
</feature>
<dbReference type="STRING" id="1802730.A2591_04005"/>
<proteinExistence type="predicted"/>
<sequence length="1093" mass="110705">MSHFRNTKTAKVIAGFVGTMTGLMMVAPLASAQTATDLQAQIQALLAQITTLQSQLGTSGSTTTTGTGYTFTKNLKQGMTDMEVMNLQKVLNMSADTQVSASGVGSAGQETSYFGGLTKAAVIKFQNKYASEVLTPVGLTSGTGFVGAATRAKLNAMGGSTTTTPPPTQTGTGVTVSLASDSPANVALVQGQAIADLAHFTFTNMTSSEARVTNVVLNRTGISNDSTLANVFLYDGAARVTDSATVSSGKITFNDPTGLFTIPANSSRTIAVRADIAASTSGQIVGVSVSTVTGNVTVTGAPAGNNLTIAAATLATVDFNTTTTPSAATVAPQNDYTLWQNTVSISTRAVDMKSMTFRNVGSVSAGDITNLRLYVDGVQVGSTMTSTNASGYVTFDVTNSPVRLNTGNRVIKLVGDIVGGSTRTFMFSLRQASDAMLIDTDLNQPVLSTAAGSAFSARSATSATIDGGALSITKSNTSPTSNVAVDATNVKLATFEFRASGENVKIENMDVRANTTIDGGLDNGKVFLNGVQVGSTKDLTDASDVNFTFGSSFIVNAGQTAIVDIYADVKTTTGASFSNGDTILVSIGTGPTGNAQGMSSLNSLTIPASQVDSNTITISSAALTATKYSGYGDQTMVAGTNSARLGSFVLSAGSAAGANVNTITVTLSSDEYATITNLMLMDVATGTQIGSTKATPSSSNAFSVNMDIPASGSKTIDVVANILSGSNAGPWTAAVTADGTSTQGTSVSASSVTLQTITLGSGTLALAAGAGDPNSANILAGATSVKVGEFNFSATNASQTIQEITIKVPNGAATSTSQVTLSYKDSSGTTQTASKTLSVGSEAHATAAFTGLSMYVPANGDATMSVLVDTTTVANGATSGSGITVTVDYNNGFKAISSSGSSATTVGSADVTAGGTFYVRKTIPTITKISTGSATPSTGTALYKFTIAADASGPIDFKKLTFNVATSGVTVTDMYLREVGAGSNVNDTNVQANGSGYVAIYSGTSVSGGVQQVAAGSSKTYELFGTVTGWTSGTDTVTINFVEDSSFAANASSAGMSDNMIWSDRSATSHTTITSDWINGYLLKDLSADTQSY</sequence>
<dbReference type="AlphaFoldDB" id="A0A1G2SJC5"/>
<feature type="chain" id="PRO_5009584443" description="Peptidoglycan binding-like domain-containing protein" evidence="1">
    <location>
        <begin position="33"/>
        <end position="1093"/>
    </location>
</feature>
<dbReference type="Gene3D" id="1.10.101.10">
    <property type="entry name" value="PGBD-like superfamily/PGBD"/>
    <property type="match status" value="1"/>
</dbReference>
<evidence type="ECO:0000313" key="2">
    <source>
        <dbReference type="EMBL" id="OHA85173.1"/>
    </source>
</evidence>
<dbReference type="Proteomes" id="UP000178168">
    <property type="component" value="Unassembled WGS sequence"/>
</dbReference>
<name>A0A1G2SJC5_9BACT</name>
<evidence type="ECO:0008006" key="4">
    <source>
        <dbReference type="Google" id="ProtNLM"/>
    </source>
</evidence>
<dbReference type="InterPro" id="IPR036365">
    <property type="entry name" value="PGBD-like_sf"/>
</dbReference>
<dbReference type="EMBL" id="MHUZ01000029">
    <property type="protein sequence ID" value="OHA85173.1"/>
    <property type="molecule type" value="Genomic_DNA"/>
</dbReference>
<evidence type="ECO:0000256" key="1">
    <source>
        <dbReference type="SAM" id="SignalP"/>
    </source>
</evidence>
<comment type="caution">
    <text evidence="2">The sequence shown here is derived from an EMBL/GenBank/DDBJ whole genome shotgun (WGS) entry which is preliminary data.</text>
</comment>
<reference evidence="2 3" key="1">
    <citation type="journal article" date="2016" name="Nat. Commun.">
        <title>Thousands of microbial genomes shed light on interconnected biogeochemical processes in an aquifer system.</title>
        <authorList>
            <person name="Anantharaman K."/>
            <person name="Brown C.T."/>
            <person name="Hug L.A."/>
            <person name="Sharon I."/>
            <person name="Castelle C.J."/>
            <person name="Probst A.J."/>
            <person name="Thomas B.C."/>
            <person name="Singh A."/>
            <person name="Wilkins M.J."/>
            <person name="Karaoz U."/>
            <person name="Brodie E.L."/>
            <person name="Williams K.H."/>
            <person name="Hubbard S.S."/>
            <person name="Banfield J.F."/>
        </authorList>
    </citation>
    <scope>NUCLEOTIDE SEQUENCE [LARGE SCALE GENOMIC DNA]</scope>
</reference>
<evidence type="ECO:0000313" key="3">
    <source>
        <dbReference type="Proteomes" id="UP000178168"/>
    </source>
</evidence>
<accession>A0A1G2SJC5</accession>
<gene>
    <name evidence="2" type="ORF">A2591_04005</name>
</gene>
<keyword evidence="1" id="KW-0732">Signal</keyword>
<dbReference type="InterPro" id="IPR036366">
    <property type="entry name" value="PGBDSf"/>
</dbReference>
<organism evidence="2 3">
    <name type="scientific">Candidatus Yonathbacteria bacterium RIFOXYD1_FULL_52_36</name>
    <dbReference type="NCBI Taxonomy" id="1802730"/>
    <lineage>
        <taxon>Bacteria</taxon>
        <taxon>Candidatus Yonathiibacteriota</taxon>
    </lineage>
</organism>